<keyword evidence="10" id="KW-0406">Ion transport</keyword>
<feature type="transmembrane region" description="Helical" evidence="17">
    <location>
        <begin position="1492"/>
        <end position="1520"/>
    </location>
</feature>
<evidence type="ECO:0000256" key="9">
    <source>
        <dbReference type="ARBA" id="ARBA00022989"/>
    </source>
</evidence>
<feature type="compositionally biased region" description="Polar residues" evidence="16">
    <location>
        <begin position="68"/>
        <end position="81"/>
    </location>
</feature>
<keyword evidence="5" id="KW-0107">Calcium channel</keyword>
<dbReference type="PANTHER" id="PTHR45628:SF7">
    <property type="entry name" value="VOLTAGE-DEPENDENT CALCIUM CHANNEL TYPE A SUBUNIT ALPHA-1"/>
    <property type="match status" value="1"/>
</dbReference>
<comment type="similarity">
    <text evidence="14">Belongs to the calcium channel alpha-1 subunit (TC 1.A.1.11) family.</text>
</comment>
<dbReference type="InterPro" id="IPR005821">
    <property type="entry name" value="Ion_trans_dom"/>
</dbReference>
<evidence type="ECO:0000256" key="16">
    <source>
        <dbReference type="SAM" id="MobiDB-lite"/>
    </source>
</evidence>
<evidence type="ECO:0000256" key="14">
    <source>
        <dbReference type="ARBA" id="ARBA00061395"/>
    </source>
</evidence>
<keyword evidence="9 17" id="KW-1133">Transmembrane helix</keyword>
<feature type="transmembrane region" description="Helical" evidence="17">
    <location>
        <begin position="1827"/>
        <end position="1846"/>
    </location>
</feature>
<dbReference type="EMBL" id="JAEPRB010000265">
    <property type="protein sequence ID" value="KAG2217893.1"/>
    <property type="molecule type" value="Genomic_DNA"/>
</dbReference>
<feature type="compositionally biased region" description="Basic and acidic residues" evidence="16">
    <location>
        <begin position="116"/>
        <end position="130"/>
    </location>
</feature>
<feature type="compositionally biased region" description="Low complexity" evidence="16">
    <location>
        <begin position="137"/>
        <end position="146"/>
    </location>
</feature>
<dbReference type="PANTHER" id="PTHR45628">
    <property type="entry name" value="VOLTAGE-DEPENDENT CALCIUM CHANNEL TYPE A SUBUNIT ALPHA-1"/>
    <property type="match status" value="1"/>
</dbReference>
<feature type="region of interest" description="Disordered" evidence="16">
    <location>
        <begin position="170"/>
        <end position="214"/>
    </location>
</feature>
<keyword evidence="13" id="KW-0407">Ion channel</keyword>
<evidence type="ECO:0000256" key="15">
    <source>
        <dbReference type="ARBA" id="ARBA00067459"/>
    </source>
</evidence>
<evidence type="ECO:0000256" key="2">
    <source>
        <dbReference type="ARBA" id="ARBA00022448"/>
    </source>
</evidence>
<sequence length="2311" mass="262909">MPDCEEEARSQSPPPAPDIIVGDNDNQSHSQPPSPQPLPQITLTEANDNQPEPSAHSQNRHQEKHQRQPSSPKCNITASPDRQQHQQQQSPNSLSPILNRPSKSASPPPLPLTRDLLQRKNKLDKLLHENSKKRKSSQPQQQQQQPSPSPLIMTFGADSNILLDERVTAGLGISTPPPQQTSQPPSPTFATTGTDSLHNSTTSNLRHRRHQHRPSLMTSATAIMDNGANRKSPPPSPLEPHPHYKWNYDFDFKNLSPNINNNNTSVQEPMMFYSGSIGATSNTGSSVYNNTYSKKMSSPSDYDDEKKHHQSHYQHHYPSPPSSLPPPYSQYSTTTYPDDLIYQQRTARKFLQHIFDAAAQVVNLRGCEQVDKLLEDSSIDRPTTNYYPYNNQSQRKNATSSSTDRNNNKEDVKSSQQPYDISPQQNSRPLNIPSTPLEKQSTNSRTGSLFAESISRFDKRSLFSDLPSATRHTSHNTTAQIMYQQSLSSQEPQAQQKQNILRFSSSPLAGTSLLFLPQDNFIRFSIWNNLLCSRYLETFLMFIIFLHYVLICVPIYENEEKTIFGGQWTHYLILCIQCIYTVEAICKIIVYGFWIPPDRDQQQKIWIYRTTSSLSRCIFGRFIISRSSAENFNDDTNAEKRSTATIKRKFHHRAYLSGFANTLDFIAIISYWIDLALMVHHYPYCSLFKALSALRPLRLLSIFRGTATILRSLLVSWDMLKDVIGFVLFFTLLFALIGLISFKGVFSRRCYAINNISGEQTIVDPPLYCSGYYNNESTIMGALNVKTQAHSYPGYGGYICTNNQICLEDQANNPDFGFVNYDNILYASLAVYTAMSLELWTEFMYQNQDADSNGAALFYCLVVYVISFLLIFLIFAVITSGFSRVRAANRVSAFTGKKKKTRMLRSVQVDDEQDDLIWQYDDPDNPDLRGNGTRMYMKRLIIKMVKSPKFFYFGGLLVLLDTAFMCVRSVHASEETLEMLDNVETAFTFIFALEIVLRMIGAPGWMQFWASGRNKFDLFLVIVTCVIQLPMIQDSHAYKYLTIFQCFRQYRLFICIPRVRRLLVSTINIIVIFSFSSALGTGESVIYVVAFLLLCTALCAPIFMQLFGGDFGFIGQDESELRCDTFWESYLTLIMLYTSETWTDFLYNAMHSQPHFSSFYAAVITSFYFAFARYVMAGLYIAVILENFELDDEEIKQYQIRQFIQRRVSNGDDRLQSFVNKTLGSLYVKSDKSVVQISRLPTSLTATMDRNALVDLLVGHQESIYLDENIPTTKSKKASGLFNRLICRLRGVKKQKPEYESEKRHTDPLLEDDDDDNVDDYELVVEEENRRAKQADMPTLKSLLIFSSSSKIRHWCKILAGSTVDGRTERRNLFNWFIMTCVVVSILLVIMDEPSARQTRQDTYMESTANAVDVGLSIIFVVEIIIRIIADGFILPPNAYLRNSWNRLDFVVVALNFGTIFAGDGDFARALSTVRSLRVLRLIRYFGGVRDVFVDLFHAFPFMMDALLLVFLVMVFFSIYGVNILGGRMVSCNDADVSGRAECVGEFINDVGTDGPIEILQPRVWAIPEGGLFSYDDFPIALAQLFSLSSTEGWIDSLFFAMSAPTDADIQPQFDWTSSSIYHSIYYVVFMVISHGTLQLFVGVIIEKFKQRAGITTMTTGQRQYADLQRQLAEIKPTPKAQRPKSKIRSFCYGLVANKRGPFNKLMMTIVILNICVIATEFQNEPTWLTKMQDSLYIAFCGVYMLEVLIKYLGLGWAKWSKSKWNWYDAFIALSALILTISRYATPDLWTLRIERYCLVLAAFRLGEGIDSLQTLYHTILLSLPNIVRVTAVFILVMCLFAMVFMELFGLTKYGLETGTHANFRDYGNALLLLVRITTGEAWNVVMMDNTVQPPNCVYSDDYLYTDCGSPGWAYFLFNLYYLICTHIFLNLFTATVIANFEYAYETRSRFTRLTKDDLRSFKYAWSVVDPAGTGYIQKENVAKFLRVNTFLVKFLSFWCKNKKGMSTASPRTTEKPIEKTSGYTTGTDIAARMGFNVQAVNKRLSKLDPEILRRRRREYNLYYLEIIDAATSKGISFEDVRTIMSYRFVDIEDALTIVPLIKRLEKLDRLHKAYAAEKARGLFLMMAQRKRYLHDLWQKKNDDEMHKLGIDTRSGLQLDTSPATLSPKGPTSSSAEKWKHRSSVPTIIIQDAPPSPRPNSDCIPSPASLTVPVSPMSNYSFETQYGSPFTTNGIDSLNVAIGTVSPQGSPYPGNEQEENNSIFLNGALSPNTPYSPTIIRQNWRVIDGNSNMSPELAESLMDSLQRSHWS</sequence>
<evidence type="ECO:0000256" key="3">
    <source>
        <dbReference type="ARBA" id="ARBA00022475"/>
    </source>
</evidence>
<dbReference type="Pfam" id="PF00520">
    <property type="entry name" value="Ion_trans"/>
    <property type="match status" value="4"/>
</dbReference>
<evidence type="ECO:0000256" key="12">
    <source>
        <dbReference type="ARBA" id="ARBA00023180"/>
    </source>
</evidence>
<feature type="region of interest" description="Disordered" evidence="16">
    <location>
        <begin position="2157"/>
        <end position="2181"/>
    </location>
</feature>
<evidence type="ECO:0000256" key="11">
    <source>
        <dbReference type="ARBA" id="ARBA00023136"/>
    </source>
</evidence>
<dbReference type="GO" id="GO:0005891">
    <property type="term" value="C:voltage-gated calcium channel complex"/>
    <property type="evidence" value="ECO:0007669"/>
    <property type="project" value="TreeGrafter"/>
</dbReference>
<dbReference type="InterPro" id="IPR027359">
    <property type="entry name" value="Volt_channel_dom_sf"/>
</dbReference>
<evidence type="ECO:0000313" key="20">
    <source>
        <dbReference type="Proteomes" id="UP000646827"/>
    </source>
</evidence>
<evidence type="ECO:0000259" key="18">
    <source>
        <dbReference type="Pfam" id="PF00520"/>
    </source>
</evidence>
<dbReference type="FunFam" id="1.10.287.70:FF:000093">
    <property type="entry name" value="Calcium channel subunit Cch1"/>
    <property type="match status" value="1"/>
</dbReference>
<feature type="compositionally biased region" description="Polar residues" evidence="16">
    <location>
        <begin position="41"/>
        <end position="57"/>
    </location>
</feature>
<feature type="compositionally biased region" description="Polar residues" evidence="16">
    <location>
        <begin position="414"/>
        <end position="446"/>
    </location>
</feature>
<feature type="transmembrane region" description="Helical" evidence="17">
    <location>
        <begin position="654"/>
        <end position="673"/>
    </location>
</feature>
<keyword evidence="7" id="KW-0106">Calcium</keyword>
<keyword evidence="20" id="KW-1185">Reference proteome</keyword>
<keyword evidence="4" id="KW-0109">Calcium transport</keyword>
<feature type="transmembrane region" description="Helical" evidence="17">
    <location>
        <begin position="723"/>
        <end position="742"/>
    </location>
</feature>
<feature type="transmembrane region" description="Helical" evidence="17">
    <location>
        <begin position="1411"/>
        <end position="1430"/>
    </location>
</feature>
<feature type="transmembrane region" description="Helical" evidence="17">
    <location>
        <begin position="986"/>
        <end position="1006"/>
    </location>
</feature>
<gene>
    <name evidence="19" type="ORF">INT45_008069</name>
</gene>
<feature type="transmembrane region" description="Helical" evidence="17">
    <location>
        <begin position="856"/>
        <end position="878"/>
    </location>
</feature>
<feature type="transmembrane region" description="Helical" evidence="17">
    <location>
        <begin position="824"/>
        <end position="844"/>
    </location>
</feature>
<dbReference type="Gene3D" id="1.10.287.70">
    <property type="match status" value="4"/>
</dbReference>
<evidence type="ECO:0000256" key="13">
    <source>
        <dbReference type="ARBA" id="ARBA00023303"/>
    </source>
</evidence>
<proteinExistence type="inferred from homology"/>
<feature type="compositionally biased region" description="Pro residues" evidence="16">
    <location>
        <begin position="175"/>
        <end position="187"/>
    </location>
</feature>
<feature type="transmembrane region" description="Helical" evidence="17">
    <location>
        <begin position="1735"/>
        <end position="1755"/>
    </location>
</feature>
<feature type="domain" description="Ion transport" evidence="18">
    <location>
        <begin position="1372"/>
        <end position="1651"/>
    </location>
</feature>
<feature type="compositionally biased region" description="Polar residues" evidence="16">
    <location>
        <begin position="290"/>
        <end position="300"/>
    </location>
</feature>
<feature type="transmembrane region" description="Helical" evidence="17">
    <location>
        <begin position="1159"/>
        <end position="1185"/>
    </location>
</feature>
<comment type="subcellular location">
    <subcellularLocation>
        <location evidence="1">Cell membrane</location>
        <topology evidence="1">Multi-pass membrane protein</topology>
    </subcellularLocation>
</comment>
<evidence type="ECO:0000256" key="10">
    <source>
        <dbReference type="ARBA" id="ARBA00023065"/>
    </source>
</evidence>
<feature type="transmembrane region" description="Helical" evidence="17">
    <location>
        <begin position="1373"/>
        <end position="1390"/>
    </location>
</feature>
<evidence type="ECO:0000313" key="19">
    <source>
        <dbReference type="EMBL" id="KAG2217893.1"/>
    </source>
</evidence>
<organism evidence="19 20">
    <name type="scientific">Circinella minor</name>
    <dbReference type="NCBI Taxonomy" id="1195481"/>
    <lineage>
        <taxon>Eukaryota</taxon>
        <taxon>Fungi</taxon>
        <taxon>Fungi incertae sedis</taxon>
        <taxon>Mucoromycota</taxon>
        <taxon>Mucoromycotina</taxon>
        <taxon>Mucoromycetes</taxon>
        <taxon>Mucorales</taxon>
        <taxon>Lichtheimiaceae</taxon>
        <taxon>Circinella</taxon>
    </lineage>
</organism>
<feature type="transmembrane region" description="Helical" evidence="17">
    <location>
        <begin position="1920"/>
        <end position="1941"/>
    </location>
</feature>
<feature type="transmembrane region" description="Helical" evidence="17">
    <location>
        <begin position="1767"/>
        <end position="1785"/>
    </location>
</feature>
<feature type="domain" description="Ion transport" evidence="18">
    <location>
        <begin position="534"/>
        <end position="887"/>
    </location>
</feature>
<feature type="region of interest" description="Disordered" evidence="16">
    <location>
        <begin position="1"/>
        <end position="154"/>
    </location>
</feature>
<evidence type="ECO:0000256" key="6">
    <source>
        <dbReference type="ARBA" id="ARBA00022692"/>
    </source>
</evidence>
<dbReference type="GO" id="GO:0008331">
    <property type="term" value="F:high voltage-gated calcium channel activity"/>
    <property type="evidence" value="ECO:0007669"/>
    <property type="project" value="TreeGrafter"/>
</dbReference>
<feature type="region of interest" description="Disordered" evidence="16">
    <location>
        <begin position="290"/>
        <end position="332"/>
    </location>
</feature>
<feature type="transmembrane region" description="Helical" evidence="17">
    <location>
        <begin position="1018"/>
        <end position="1038"/>
    </location>
</feature>
<evidence type="ECO:0000256" key="8">
    <source>
        <dbReference type="ARBA" id="ARBA00022882"/>
    </source>
</evidence>
<evidence type="ECO:0000256" key="1">
    <source>
        <dbReference type="ARBA" id="ARBA00004651"/>
    </source>
</evidence>
<feature type="transmembrane region" description="Helical" evidence="17">
    <location>
        <begin position="1625"/>
        <end position="1646"/>
    </location>
</feature>
<keyword evidence="3" id="KW-1003">Cell membrane</keyword>
<comment type="caution">
    <text evidence="19">The sequence shown here is derived from an EMBL/GenBank/DDBJ whole genome shotgun (WGS) entry which is preliminary data.</text>
</comment>
<protein>
    <recommendedName>
        <fullName evidence="15">Calcium-channel protein CCH1</fullName>
    </recommendedName>
</protein>
<feature type="transmembrane region" description="Helical" evidence="17">
    <location>
        <begin position="1706"/>
        <end position="1723"/>
    </location>
</feature>
<feature type="transmembrane region" description="Helical" evidence="17">
    <location>
        <begin position="950"/>
        <end position="971"/>
    </location>
</feature>
<feature type="transmembrane region" description="Helical" evidence="17">
    <location>
        <begin position="1085"/>
        <end position="1107"/>
    </location>
</feature>
<feature type="compositionally biased region" description="Polar residues" evidence="16">
    <location>
        <begin position="2157"/>
        <end position="2176"/>
    </location>
</feature>
<keyword evidence="2" id="KW-0813">Transport</keyword>
<accession>A0A8H7RWH2</accession>
<feature type="transmembrane region" description="Helical" evidence="17">
    <location>
        <begin position="568"/>
        <end position="594"/>
    </location>
</feature>
<evidence type="ECO:0000256" key="4">
    <source>
        <dbReference type="ARBA" id="ARBA00022568"/>
    </source>
</evidence>
<keyword evidence="6 17" id="KW-0812">Transmembrane</keyword>
<feature type="domain" description="Ion transport" evidence="18">
    <location>
        <begin position="1703"/>
        <end position="1948"/>
    </location>
</feature>
<feature type="non-terminal residue" evidence="19">
    <location>
        <position position="1"/>
    </location>
</feature>
<dbReference type="SUPFAM" id="SSF81324">
    <property type="entry name" value="Voltage-gated potassium channels"/>
    <property type="match status" value="4"/>
</dbReference>
<feature type="region of interest" description="Disordered" evidence="16">
    <location>
        <begin position="379"/>
        <end position="446"/>
    </location>
</feature>
<reference evidence="19 20" key="1">
    <citation type="submission" date="2020-12" db="EMBL/GenBank/DDBJ databases">
        <title>Metabolic potential, ecology and presence of endohyphal bacteria is reflected in genomic diversity of Mucoromycotina.</title>
        <authorList>
            <person name="Muszewska A."/>
            <person name="Okrasinska A."/>
            <person name="Steczkiewicz K."/>
            <person name="Drgas O."/>
            <person name="Orlowska M."/>
            <person name="Perlinska-Lenart U."/>
            <person name="Aleksandrzak-Piekarczyk T."/>
            <person name="Szatraj K."/>
            <person name="Zielenkiewicz U."/>
            <person name="Pilsyk S."/>
            <person name="Malc E."/>
            <person name="Mieczkowski P."/>
            <person name="Kruszewska J.S."/>
            <person name="Biernat P."/>
            <person name="Pawlowska J."/>
        </authorList>
    </citation>
    <scope>NUCLEOTIDE SEQUENCE [LARGE SCALE GENOMIC DNA]</scope>
    <source>
        <strain evidence="19 20">CBS 142.35</strain>
    </source>
</reference>
<dbReference type="Proteomes" id="UP000646827">
    <property type="component" value="Unassembled WGS sequence"/>
</dbReference>
<feature type="domain" description="Ion transport" evidence="18">
    <location>
        <begin position="950"/>
        <end position="1191"/>
    </location>
</feature>
<keyword evidence="8" id="KW-0851">Voltage-gated channel</keyword>
<dbReference type="InterPro" id="IPR050599">
    <property type="entry name" value="VDCC_alpha-1_subunit"/>
</dbReference>
<evidence type="ECO:0000256" key="17">
    <source>
        <dbReference type="SAM" id="Phobius"/>
    </source>
</evidence>
<evidence type="ECO:0000256" key="5">
    <source>
        <dbReference type="ARBA" id="ARBA00022673"/>
    </source>
</evidence>
<evidence type="ECO:0000256" key="7">
    <source>
        <dbReference type="ARBA" id="ARBA00022837"/>
    </source>
</evidence>
<feature type="transmembrane region" description="Helical" evidence="17">
    <location>
        <begin position="538"/>
        <end position="556"/>
    </location>
</feature>
<keyword evidence="12" id="KW-0325">Glycoprotein</keyword>
<feature type="compositionally biased region" description="Pro residues" evidence="16">
    <location>
        <begin position="318"/>
        <end position="328"/>
    </location>
</feature>
<keyword evidence="11 17" id="KW-0472">Membrane</keyword>
<dbReference type="GO" id="GO:0098703">
    <property type="term" value="P:calcium ion import across plasma membrane"/>
    <property type="evidence" value="ECO:0007669"/>
    <property type="project" value="TreeGrafter"/>
</dbReference>
<feature type="compositionally biased region" description="Polar residues" evidence="16">
    <location>
        <begin position="189"/>
        <end position="204"/>
    </location>
</feature>
<dbReference type="Gene3D" id="1.20.120.350">
    <property type="entry name" value="Voltage-gated potassium channels. Chain C"/>
    <property type="match status" value="4"/>
</dbReference>
<feature type="transmembrane region" description="Helical" evidence="17">
    <location>
        <begin position="1050"/>
        <end position="1073"/>
    </location>
</feature>
<feature type="compositionally biased region" description="Polar residues" evidence="16">
    <location>
        <begin position="380"/>
        <end position="405"/>
    </location>
</feature>
<name>A0A8H7RWH2_9FUNG</name>
<dbReference type="OrthoDB" id="416585at2759"/>